<evidence type="ECO:0000313" key="2">
    <source>
        <dbReference type="Proteomes" id="UP000075883"/>
    </source>
</evidence>
<dbReference type="VEuPathDB" id="VectorBase:ACUA027260"/>
<keyword evidence="2" id="KW-1185">Reference proteome</keyword>
<reference evidence="2" key="1">
    <citation type="submission" date="2013-09" db="EMBL/GenBank/DDBJ databases">
        <title>The Genome Sequence of Anopheles culicifacies species A.</title>
        <authorList>
            <consortium name="The Broad Institute Genomics Platform"/>
            <person name="Neafsey D.E."/>
            <person name="Besansky N."/>
            <person name="Howell P."/>
            <person name="Walton C."/>
            <person name="Young S.K."/>
            <person name="Zeng Q."/>
            <person name="Gargeya S."/>
            <person name="Fitzgerald M."/>
            <person name="Haas B."/>
            <person name="Abouelleil A."/>
            <person name="Allen A.W."/>
            <person name="Alvarado L."/>
            <person name="Arachchi H.M."/>
            <person name="Berlin A.M."/>
            <person name="Chapman S.B."/>
            <person name="Gainer-Dewar J."/>
            <person name="Goldberg J."/>
            <person name="Griggs A."/>
            <person name="Gujja S."/>
            <person name="Hansen M."/>
            <person name="Howarth C."/>
            <person name="Imamovic A."/>
            <person name="Ireland A."/>
            <person name="Larimer J."/>
            <person name="McCowan C."/>
            <person name="Murphy C."/>
            <person name="Pearson M."/>
            <person name="Poon T.W."/>
            <person name="Priest M."/>
            <person name="Roberts A."/>
            <person name="Saif S."/>
            <person name="Shea T."/>
            <person name="Sisk P."/>
            <person name="Sykes S."/>
            <person name="Wortman J."/>
            <person name="Nusbaum C."/>
            <person name="Birren B."/>
        </authorList>
    </citation>
    <scope>NUCLEOTIDE SEQUENCE [LARGE SCALE GENOMIC DNA]</scope>
    <source>
        <strain evidence="2">A-37</strain>
    </source>
</reference>
<dbReference type="EMBL" id="AXCM01000709">
    <property type="status" value="NOT_ANNOTATED_CDS"/>
    <property type="molecule type" value="Genomic_DNA"/>
</dbReference>
<sequence>MARILTSGLSQPIISPYDTWWHRHSSSRVLNMGIHSLHTSPSCIDVLYVCYTMHQIRRNSGQIFVGKFTRREYMYDVRRLCASWCRYIDNTSCLFLLQVGDKASLQIVLLLQHIHAIASAR</sequence>
<protein>
    <submittedName>
        <fullName evidence="1">Uncharacterized protein</fullName>
    </submittedName>
</protein>
<name>A0A182MVI2_9DIPT</name>
<dbReference type="EnsemblMetazoa" id="ACUA027260-RA">
    <property type="protein sequence ID" value="ACUA027260-PA"/>
    <property type="gene ID" value="ACUA027260"/>
</dbReference>
<reference evidence="1" key="2">
    <citation type="submission" date="2020-05" db="UniProtKB">
        <authorList>
            <consortium name="EnsemblMetazoa"/>
        </authorList>
    </citation>
    <scope>IDENTIFICATION</scope>
    <source>
        <strain evidence="1">A-37</strain>
    </source>
</reference>
<dbReference type="AlphaFoldDB" id="A0A182MVI2"/>
<evidence type="ECO:0000313" key="1">
    <source>
        <dbReference type="EnsemblMetazoa" id="ACUA027260-PA"/>
    </source>
</evidence>
<accession>A0A182MVI2</accession>
<proteinExistence type="predicted"/>
<dbReference type="Proteomes" id="UP000075883">
    <property type="component" value="Unassembled WGS sequence"/>
</dbReference>
<organism evidence="1 2">
    <name type="scientific">Anopheles culicifacies</name>
    <dbReference type="NCBI Taxonomy" id="139723"/>
    <lineage>
        <taxon>Eukaryota</taxon>
        <taxon>Metazoa</taxon>
        <taxon>Ecdysozoa</taxon>
        <taxon>Arthropoda</taxon>
        <taxon>Hexapoda</taxon>
        <taxon>Insecta</taxon>
        <taxon>Pterygota</taxon>
        <taxon>Neoptera</taxon>
        <taxon>Endopterygota</taxon>
        <taxon>Diptera</taxon>
        <taxon>Nematocera</taxon>
        <taxon>Culicoidea</taxon>
        <taxon>Culicidae</taxon>
        <taxon>Anophelinae</taxon>
        <taxon>Anopheles</taxon>
        <taxon>culicifacies species complex</taxon>
    </lineage>
</organism>